<sequence>MKNVADPSYIGYHKNGADMRADLIALKEVMCLGEIKTRSRLVISLEEHTFLWRELAEESTSPICCAEGGNVVFKNFHCILKDRKIL</sequence>
<evidence type="ECO:0000313" key="2">
    <source>
        <dbReference type="WBParaSite" id="nRc.2.0.1.t05732-RA"/>
    </source>
</evidence>
<dbReference type="Proteomes" id="UP000887565">
    <property type="component" value="Unplaced"/>
</dbReference>
<accession>A0A915HW03</accession>
<name>A0A915HW03_ROMCU</name>
<organism evidence="1 2">
    <name type="scientific">Romanomermis culicivorax</name>
    <name type="common">Nematode worm</name>
    <dbReference type="NCBI Taxonomy" id="13658"/>
    <lineage>
        <taxon>Eukaryota</taxon>
        <taxon>Metazoa</taxon>
        <taxon>Ecdysozoa</taxon>
        <taxon>Nematoda</taxon>
        <taxon>Enoplea</taxon>
        <taxon>Dorylaimia</taxon>
        <taxon>Mermithida</taxon>
        <taxon>Mermithoidea</taxon>
        <taxon>Mermithidae</taxon>
        <taxon>Romanomermis</taxon>
    </lineage>
</organism>
<keyword evidence="1" id="KW-1185">Reference proteome</keyword>
<evidence type="ECO:0000313" key="1">
    <source>
        <dbReference type="Proteomes" id="UP000887565"/>
    </source>
</evidence>
<protein>
    <submittedName>
        <fullName evidence="2">Uncharacterized protein</fullName>
    </submittedName>
</protein>
<proteinExistence type="predicted"/>
<dbReference type="AlphaFoldDB" id="A0A915HW03"/>
<dbReference type="WBParaSite" id="nRc.2.0.1.t05732-RA">
    <property type="protein sequence ID" value="nRc.2.0.1.t05732-RA"/>
    <property type="gene ID" value="nRc.2.0.1.g05732"/>
</dbReference>
<reference evidence="2" key="1">
    <citation type="submission" date="2022-11" db="UniProtKB">
        <authorList>
            <consortium name="WormBaseParasite"/>
        </authorList>
    </citation>
    <scope>IDENTIFICATION</scope>
</reference>